<organism evidence="3 4">
    <name type="scientific">Claviceps pusilla</name>
    <dbReference type="NCBI Taxonomy" id="123648"/>
    <lineage>
        <taxon>Eukaryota</taxon>
        <taxon>Fungi</taxon>
        <taxon>Dikarya</taxon>
        <taxon>Ascomycota</taxon>
        <taxon>Pezizomycotina</taxon>
        <taxon>Sordariomycetes</taxon>
        <taxon>Hypocreomycetidae</taxon>
        <taxon>Hypocreales</taxon>
        <taxon>Clavicipitaceae</taxon>
        <taxon>Claviceps</taxon>
    </lineage>
</organism>
<dbReference type="InterPro" id="IPR057501">
    <property type="entry name" value="DeUb_enz_PH"/>
</dbReference>
<feature type="compositionally biased region" description="Basic residues" evidence="1">
    <location>
        <begin position="119"/>
        <end position="129"/>
    </location>
</feature>
<gene>
    <name evidence="3" type="ORF">E4U43_003934</name>
</gene>
<feature type="compositionally biased region" description="Basic and acidic residues" evidence="1">
    <location>
        <begin position="137"/>
        <end position="150"/>
    </location>
</feature>
<feature type="region of interest" description="Disordered" evidence="1">
    <location>
        <begin position="286"/>
        <end position="316"/>
    </location>
</feature>
<evidence type="ECO:0000259" key="2">
    <source>
        <dbReference type="Pfam" id="PF25424"/>
    </source>
</evidence>
<proteinExistence type="predicted"/>
<dbReference type="AlphaFoldDB" id="A0A9P7N422"/>
<name>A0A9P7N422_9HYPO</name>
<dbReference type="OrthoDB" id="10424291at2759"/>
<comment type="caution">
    <text evidence="3">The sequence shown here is derived from an EMBL/GenBank/DDBJ whole genome shotgun (WGS) entry which is preliminary data.</text>
</comment>
<feature type="region of interest" description="Disordered" evidence="1">
    <location>
        <begin position="22"/>
        <end position="272"/>
    </location>
</feature>
<dbReference type="EMBL" id="SRPW01002586">
    <property type="protein sequence ID" value="KAG5991803.1"/>
    <property type="molecule type" value="Genomic_DNA"/>
</dbReference>
<evidence type="ECO:0000313" key="4">
    <source>
        <dbReference type="Proteomes" id="UP000748025"/>
    </source>
</evidence>
<protein>
    <recommendedName>
        <fullName evidence="2">Deubiquitinating enzyme PH domain-containing protein</fullName>
    </recommendedName>
</protein>
<evidence type="ECO:0000256" key="1">
    <source>
        <dbReference type="SAM" id="MobiDB-lite"/>
    </source>
</evidence>
<dbReference type="Proteomes" id="UP000748025">
    <property type="component" value="Unassembled WGS sequence"/>
</dbReference>
<accession>A0A9P7N422</accession>
<sequence>MGTTASDKMSHAKWLRQLNGSAAGGLNTLTNPPLPLTQQYSPGERPRSKRCNPDDAQDATYSPYFSAPKRHRANETHDLTLSDSQEDPYDFRSNSSTGKLKVARAGVDEYRHAQPKTNAVRRSRTRKSRSSLSRQHSSLDEATGKGRNDSFDAPDPSQNSESIESPDILLAEHDPPPSNIRSDIAPAGPKRSRLPSRTETISPHVKRPRLHQSIESIESEDEFCQIQRRQKPRTNFSDQYDPKRKSTRGDIQPTQFLKPHPKPSRASASTSKVFEVHVRRAVSGKNIFSGHQDGSPLLLQPANSEGPPRLLSPKRARDAKGPLDWLVIDLEKVTKIEHAASQAHFVHVVRPRSNHFESSLWLEMMDHRDVVTLTGLTNKDRLVDVVQ</sequence>
<evidence type="ECO:0000313" key="3">
    <source>
        <dbReference type="EMBL" id="KAG5991803.1"/>
    </source>
</evidence>
<dbReference type="Pfam" id="PF25424">
    <property type="entry name" value="PH_35"/>
    <property type="match status" value="1"/>
</dbReference>
<keyword evidence="4" id="KW-1185">Reference proteome</keyword>
<feature type="domain" description="Deubiquitinating enzyme PH" evidence="2">
    <location>
        <begin position="276"/>
        <end position="374"/>
    </location>
</feature>
<reference evidence="3" key="1">
    <citation type="journal article" date="2020" name="bioRxiv">
        <title>Whole genome comparisons of ergot fungi reveals the divergence and evolution of species within the genus Claviceps are the result of varying mechanisms driving genome evolution and host range expansion.</title>
        <authorList>
            <person name="Wyka S.A."/>
            <person name="Mondo S.J."/>
            <person name="Liu M."/>
            <person name="Dettman J."/>
            <person name="Nalam V."/>
            <person name="Broders K.D."/>
        </authorList>
    </citation>
    <scope>NUCLEOTIDE SEQUENCE</scope>
    <source>
        <strain evidence="3">CCC 602</strain>
    </source>
</reference>